<gene>
    <name evidence="1" type="ORF">SDC9_142345</name>
</gene>
<dbReference type="AlphaFoldDB" id="A0A645E3P5"/>
<sequence>MGRIKIAGEGAADAGLQGNDIGRILEQVGHIEQCKTTGFGPVHRRLLFFRQCLRRGKSRHSQTGRRRQHQHPFVQLHHFTVLS</sequence>
<name>A0A645E3P5_9ZZZZ</name>
<reference evidence="1" key="1">
    <citation type="submission" date="2019-08" db="EMBL/GenBank/DDBJ databases">
        <authorList>
            <person name="Kucharzyk K."/>
            <person name="Murdoch R.W."/>
            <person name="Higgins S."/>
            <person name="Loffler F."/>
        </authorList>
    </citation>
    <scope>NUCLEOTIDE SEQUENCE</scope>
</reference>
<dbReference type="EMBL" id="VSSQ01041712">
    <property type="protein sequence ID" value="MPM95192.1"/>
    <property type="molecule type" value="Genomic_DNA"/>
</dbReference>
<organism evidence="1">
    <name type="scientific">bioreactor metagenome</name>
    <dbReference type="NCBI Taxonomy" id="1076179"/>
    <lineage>
        <taxon>unclassified sequences</taxon>
        <taxon>metagenomes</taxon>
        <taxon>ecological metagenomes</taxon>
    </lineage>
</organism>
<comment type="caution">
    <text evidence="1">The sequence shown here is derived from an EMBL/GenBank/DDBJ whole genome shotgun (WGS) entry which is preliminary data.</text>
</comment>
<accession>A0A645E3P5</accession>
<evidence type="ECO:0000313" key="1">
    <source>
        <dbReference type="EMBL" id="MPM95192.1"/>
    </source>
</evidence>
<protein>
    <submittedName>
        <fullName evidence="1">Uncharacterized protein</fullName>
    </submittedName>
</protein>
<proteinExistence type="predicted"/>